<dbReference type="SUPFAM" id="SSF48056">
    <property type="entry name" value="Di-copper centre-containing domain"/>
    <property type="match status" value="1"/>
</dbReference>
<evidence type="ECO:0000259" key="5">
    <source>
        <dbReference type="PROSITE" id="PS00498"/>
    </source>
</evidence>
<keyword evidence="3" id="KW-0812">Transmembrane</keyword>
<feature type="transmembrane region" description="Helical" evidence="3">
    <location>
        <begin position="77"/>
        <end position="98"/>
    </location>
</feature>
<proteinExistence type="predicted"/>
<evidence type="ECO:0000256" key="1">
    <source>
        <dbReference type="ARBA" id="ARBA00022723"/>
    </source>
</evidence>
<dbReference type="AlphaFoldDB" id="G2YP57"/>
<dbReference type="InterPro" id="IPR002227">
    <property type="entry name" value="Tyrosinase_Cu-bd"/>
</dbReference>
<dbReference type="PRINTS" id="PR00092">
    <property type="entry name" value="TYROSINASE"/>
</dbReference>
<dbReference type="Pfam" id="PF00264">
    <property type="entry name" value="Tyrosinase"/>
    <property type="match status" value="1"/>
</dbReference>
<dbReference type="PROSITE" id="PS00498">
    <property type="entry name" value="TYROSINASE_2"/>
    <property type="match status" value="1"/>
</dbReference>
<dbReference type="PROSITE" id="PS00497">
    <property type="entry name" value="TYROSINASE_1"/>
    <property type="match status" value="1"/>
</dbReference>
<dbReference type="GO" id="GO:0046872">
    <property type="term" value="F:metal ion binding"/>
    <property type="evidence" value="ECO:0007669"/>
    <property type="project" value="UniProtKB-KW"/>
</dbReference>
<evidence type="ECO:0000259" key="4">
    <source>
        <dbReference type="PROSITE" id="PS00497"/>
    </source>
</evidence>
<evidence type="ECO:0000313" key="7">
    <source>
        <dbReference type="Proteomes" id="UP000008177"/>
    </source>
</evidence>
<feature type="domain" description="Tyrosinase copper-binding" evidence="4">
    <location>
        <begin position="173"/>
        <end position="190"/>
    </location>
</feature>
<gene>
    <name evidence="6" type="ORF">BofuT4_P134500.1</name>
</gene>
<organism evidence="6 7">
    <name type="scientific">Botryotinia fuckeliana (strain T4)</name>
    <name type="common">Noble rot fungus</name>
    <name type="synonym">Botrytis cinerea</name>
    <dbReference type="NCBI Taxonomy" id="999810"/>
    <lineage>
        <taxon>Eukaryota</taxon>
        <taxon>Fungi</taxon>
        <taxon>Dikarya</taxon>
        <taxon>Ascomycota</taxon>
        <taxon>Pezizomycotina</taxon>
        <taxon>Leotiomycetes</taxon>
        <taxon>Helotiales</taxon>
        <taxon>Sclerotiniaceae</taxon>
        <taxon>Botrytis</taxon>
    </lineage>
</organism>
<keyword evidence="1" id="KW-0479">Metal-binding</keyword>
<sequence>MFHFYQNPKLMPNLISSLYSSRNIAKIQYRHSNLSHTIFFTIRFAEQSQYSPVLSDIESEEKNQRALQGQQLRSPKLISAVVLGALVLGVSFFSGVILENHFLRNQALDLYQNRERCSSPSTRREWRSFSAAEKRNYLDAVQCLRETPSRLHSDYSLYDDFPWVHTNIGNNSHNAAAFVAWHRYFLHSYERALREDCHYTGHLSYWDWSLDWENITNSPVWDNELGFGGNGNSNAEGIDSHGIGQCVVDGPFALLSVPFIGSKHSRHCLSRSFNTTDSSESLTLQPYMLDQLMDTDDYEKFNLGLENAAHNSIPHIVRGDFSRFTAPYDPVFFLHHTQLDRLWWLWQQKDIKNRLHQYRGAAASKSLEQASVKDLLPMGKLINDIEVMDILDTESGILCYNY</sequence>
<feature type="domain" description="Tyrosinase copper-binding" evidence="5">
    <location>
        <begin position="329"/>
        <end position="340"/>
    </location>
</feature>
<dbReference type="OrthoDB" id="6132182at2759"/>
<dbReference type="STRING" id="999810.G2YP57"/>
<dbReference type="Gene3D" id="1.10.1280.10">
    <property type="entry name" value="Di-copper center containing domain from catechol oxidase"/>
    <property type="match status" value="1"/>
</dbReference>
<protein>
    <recommendedName>
        <fullName evidence="4 5">Tyrosinase copper-binding domain-containing protein</fullName>
    </recommendedName>
</protein>
<dbReference type="InParanoid" id="G2YP57"/>
<name>G2YP57_BOTF4</name>
<dbReference type="GO" id="GO:0016491">
    <property type="term" value="F:oxidoreductase activity"/>
    <property type="evidence" value="ECO:0007669"/>
    <property type="project" value="InterPro"/>
</dbReference>
<evidence type="ECO:0000256" key="2">
    <source>
        <dbReference type="ARBA" id="ARBA00023008"/>
    </source>
</evidence>
<dbReference type="EMBL" id="FQ790347">
    <property type="protein sequence ID" value="CCD53405.1"/>
    <property type="molecule type" value="Genomic_DNA"/>
</dbReference>
<dbReference type="PANTHER" id="PTHR11474:SF126">
    <property type="entry name" value="TYROSINASE-LIKE PROTEIN TYR-1-RELATED"/>
    <property type="match status" value="1"/>
</dbReference>
<evidence type="ECO:0000313" key="6">
    <source>
        <dbReference type="EMBL" id="CCD53405.1"/>
    </source>
</evidence>
<accession>G2YP57</accession>
<keyword evidence="2" id="KW-0186">Copper</keyword>
<dbReference type="HOGENOM" id="CLU_035914_1_2_1"/>
<reference evidence="7" key="1">
    <citation type="journal article" date="2011" name="PLoS Genet.">
        <title>Genomic analysis of the necrotrophic fungal pathogens Sclerotinia sclerotiorum and Botrytis cinerea.</title>
        <authorList>
            <person name="Amselem J."/>
            <person name="Cuomo C.A."/>
            <person name="van Kan J.A."/>
            <person name="Viaud M."/>
            <person name="Benito E.P."/>
            <person name="Couloux A."/>
            <person name="Coutinho P.M."/>
            <person name="de Vries R.P."/>
            <person name="Dyer P.S."/>
            <person name="Fillinger S."/>
            <person name="Fournier E."/>
            <person name="Gout L."/>
            <person name="Hahn M."/>
            <person name="Kohn L."/>
            <person name="Lapalu N."/>
            <person name="Plummer K.M."/>
            <person name="Pradier J.M."/>
            <person name="Quevillon E."/>
            <person name="Sharon A."/>
            <person name="Simon A."/>
            <person name="ten Have A."/>
            <person name="Tudzynski B."/>
            <person name="Tudzynski P."/>
            <person name="Wincker P."/>
            <person name="Andrew M."/>
            <person name="Anthouard V."/>
            <person name="Beever R.E."/>
            <person name="Beffa R."/>
            <person name="Benoit I."/>
            <person name="Bouzid O."/>
            <person name="Brault B."/>
            <person name="Chen Z."/>
            <person name="Choquer M."/>
            <person name="Collemare J."/>
            <person name="Cotton P."/>
            <person name="Danchin E.G."/>
            <person name="Da Silva C."/>
            <person name="Gautier A."/>
            <person name="Giraud C."/>
            <person name="Giraud T."/>
            <person name="Gonzalez C."/>
            <person name="Grossetete S."/>
            <person name="Guldener U."/>
            <person name="Henrissat B."/>
            <person name="Howlett B.J."/>
            <person name="Kodira C."/>
            <person name="Kretschmer M."/>
            <person name="Lappartient A."/>
            <person name="Leroch M."/>
            <person name="Levis C."/>
            <person name="Mauceli E."/>
            <person name="Neuveglise C."/>
            <person name="Oeser B."/>
            <person name="Pearson M."/>
            <person name="Poulain J."/>
            <person name="Poussereau N."/>
            <person name="Quesneville H."/>
            <person name="Rascle C."/>
            <person name="Schumacher J."/>
            <person name="Segurens B."/>
            <person name="Sexton A."/>
            <person name="Silva E."/>
            <person name="Sirven C."/>
            <person name="Soanes D.M."/>
            <person name="Talbot N.J."/>
            <person name="Templeton M."/>
            <person name="Yandava C."/>
            <person name="Yarden O."/>
            <person name="Zeng Q."/>
            <person name="Rollins J.A."/>
            <person name="Lebrun M.H."/>
            <person name="Dickman M."/>
        </authorList>
    </citation>
    <scope>NUCLEOTIDE SEQUENCE [LARGE SCALE GENOMIC DNA]</scope>
    <source>
        <strain evidence="7">T4</strain>
    </source>
</reference>
<evidence type="ECO:0000256" key="3">
    <source>
        <dbReference type="SAM" id="Phobius"/>
    </source>
</evidence>
<dbReference type="Proteomes" id="UP000008177">
    <property type="component" value="Unplaced contigs"/>
</dbReference>
<dbReference type="InterPro" id="IPR050316">
    <property type="entry name" value="Tyrosinase/Hemocyanin"/>
</dbReference>
<keyword evidence="3" id="KW-1133">Transmembrane helix</keyword>
<keyword evidence="3" id="KW-0472">Membrane</keyword>
<dbReference type="PANTHER" id="PTHR11474">
    <property type="entry name" value="TYROSINASE FAMILY MEMBER"/>
    <property type="match status" value="1"/>
</dbReference>
<dbReference type="InterPro" id="IPR008922">
    <property type="entry name" value="Di-copper_centre_dom_sf"/>
</dbReference>